<dbReference type="OrthoDB" id="9777645at2"/>
<keyword evidence="2" id="KW-1185">Reference proteome</keyword>
<dbReference type="PIRSF" id="PIRSF019381">
    <property type="entry name" value="YcjX"/>
    <property type="match status" value="1"/>
</dbReference>
<name>A0A327JFV8_9HYPH</name>
<dbReference type="RefSeq" id="WP_111436027.1">
    <property type="nucleotide sequence ID" value="NZ_JACIGG010000002.1"/>
</dbReference>
<evidence type="ECO:0000313" key="2">
    <source>
        <dbReference type="Proteomes" id="UP000249299"/>
    </source>
</evidence>
<reference evidence="1 2" key="1">
    <citation type="submission" date="2017-07" db="EMBL/GenBank/DDBJ databases">
        <title>Draft Genome Sequences of Select Purple Nonsulfur Bacteria.</title>
        <authorList>
            <person name="Lasarre B."/>
            <person name="Mckinlay J.B."/>
        </authorList>
    </citation>
    <scope>NUCLEOTIDE SEQUENCE [LARGE SCALE GENOMIC DNA]</scope>
    <source>
        <strain evidence="1 2">DSM 11290</strain>
    </source>
</reference>
<dbReference type="AlphaFoldDB" id="A0A327JFV8"/>
<protein>
    <submittedName>
        <fullName evidence="1">Amino acid regulated cytosolic protein</fullName>
    </submittedName>
</protein>
<sequence length="521" mass="57791">MGRGEKALNLTTLTDDAWLALNNVADFATGLVTPSVRLGVTGLSRAGKTVFITALVHNLIKGGRMPLFEPMATGRLARASLQPQPDDAVPRFDYEAHVADMVDERVWPSSTRQISELRLTVAYESASYFSRTLGSGKLHIDIVDYPGEWLLDLPLLTKDYATWSREAVDLSRLPNRARLAADWHRRLQAADPAAEEDEATARGLAEAFTGYLAACRADEHALSMLPPGRFLMPGDLGGSPALTFSPLILEDNRVVPRTSLRAMMERRFEAYKTHVVRPFFRDHFARLDRQIVLVDALSALNAGPHAMRDLENALADILACFRPGRTSWLASILTRRIDRILFAATKADHLHHTDHDRLQRVLKRLVKRAIKKAEFAGADIDILALAAVRATREGTVKRGGNALPTIIGTPMTGEIVDGERFDGETEIAMFPGDLPKDPESLFADLESESELEECIAQVESESKLQSLQPESKLELSRTGTDVRYVRFRPPKLERSPDGLSLTLPHIRLDRALQFLIGDKLA</sequence>
<comment type="caution">
    <text evidence="1">The sequence shown here is derived from an EMBL/GenBank/DDBJ whole genome shotgun (WGS) entry which is preliminary data.</text>
</comment>
<evidence type="ECO:0000313" key="1">
    <source>
        <dbReference type="EMBL" id="RAI25209.1"/>
    </source>
</evidence>
<dbReference type="EMBL" id="NPEV01000053">
    <property type="protein sequence ID" value="RAI25209.1"/>
    <property type="molecule type" value="Genomic_DNA"/>
</dbReference>
<dbReference type="PANTHER" id="PTHR38605">
    <property type="entry name" value="ATPASE-RELATED"/>
    <property type="match status" value="1"/>
</dbReference>
<dbReference type="PANTHER" id="PTHR38605:SF1">
    <property type="entry name" value="ATPASE"/>
    <property type="match status" value="1"/>
</dbReference>
<organism evidence="1 2">
    <name type="scientific">Rhodobium orientis</name>
    <dbReference type="NCBI Taxonomy" id="34017"/>
    <lineage>
        <taxon>Bacteria</taxon>
        <taxon>Pseudomonadati</taxon>
        <taxon>Pseudomonadota</taxon>
        <taxon>Alphaproteobacteria</taxon>
        <taxon>Hyphomicrobiales</taxon>
        <taxon>Rhodobiaceae</taxon>
        <taxon>Rhodobium</taxon>
    </lineage>
</organism>
<dbReference type="Pfam" id="PF04317">
    <property type="entry name" value="DUF463"/>
    <property type="match status" value="1"/>
</dbReference>
<gene>
    <name evidence="1" type="ORF">CH339_19230</name>
</gene>
<dbReference type="InterPro" id="IPR007413">
    <property type="entry name" value="YcjX-like"/>
</dbReference>
<proteinExistence type="predicted"/>
<accession>A0A327JFV8</accession>
<dbReference type="Proteomes" id="UP000249299">
    <property type="component" value="Unassembled WGS sequence"/>
</dbReference>